<sequence>MSPTLDEHDLALLHALQIAPRGNWVDLARVLGSTPTTLASRWARLRSTGRAWVTVHPARRLTNVLVAFTELDVEPSRRAEAVERLCADPRAITVEETANDCDLIVTSMVNDHDELTRFRLDVLPRIPGVQRLNTSVATRVHWEGSRWRLDALDATQQAELHRITRRETNPAPATVPDAYWPLIEGLTHDGRRSAADLARITGRQEATVRRQLGKLLSTDLLAFRCEVAQIRSRWPLVCTWFVAVPQAELERTVRSLTTLPELRMCFSVAGTEQLVFQAMAHSPEDLMRLERGFVEKLPWMTPVKSILTLRMPKRMGWILDEEGKSTGQVVVPSITHEFMPGTEA</sequence>
<dbReference type="SUPFAM" id="SSF54909">
    <property type="entry name" value="Dimeric alpha+beta barrel"/>
    <property type="match status" value="2"/>
</dbReference>
<organism evidence="6 7">
    <name type="scientific">Allosaccharopolyspora coralli</name>
    <dbReference type="NCBI Taxonomy" id="2665642"/>
    <lineage>
        <taxon>Bacteria</taxon>
        <taxon>Bacillati</taxon>
        <taxon>Actinomycetota</taxon>
        <taxon>Actinomycetes</taxon>
        <taxon>Pseudonocardiales</taxon>
        <taxon>Pseudonocardiaceae</taxon>
        <taxon>Allosaccharopolyspora</taxon>
    </lineage>
</organism>
<dbReference type="InterPro" id="IPR000485">
    <property type="entry name" value="AsnC-type_HTH_dom"/>
</dbReference>
<keyword evidence="1" id="KW-0805">Transcription regulation</keyword>
<dbReference type="Pfam" id="PF13404">
    <property type="entry name" value="HTH_AsnC-type"/>
    <property type="match status" value="1"/>
</dbReference>
<dbReference type="Gene3D" id="1.10.10.10">
    <property type="entry name" value="Winged helix-like DNA-binding domain superfamily/Winged helix DNA-binding domain"/>
    <property type="match status" value="1"/>
</dbReference>
<evidence type="ECO:0000259" key="5">
    <source>
        <dbReference type="Pfam" id="PF13404"/>
    </source>
</evidence>
<name>A0A5Q3Q358_9PSEU</name>
<evidence type="ECO:0000313" key="7">
    <source>
        <dbReference type="Proteomes" id="UP000371041"/>
    </source>
</evidence>
<proteinExistence type="predicted"/>
<accession>A0A5Q3Q358</accession>
<evidence type="ECO:0000256" key="3">
    <source>
        <dbReference type="ARBA" id="ARBA00023163"/>
    </source>
</evidence>
<evidence type="ECO:0000313" key="6">
    <source>
        <dbReference type="EMBL" id="QGK68240.1"/>
    </source>
</evidence>
<gene>
    <name evidence="6" type="ORF">GIY23_00400</name>
</gene>
<evidence type="ECO:0000259" key="4">
    <source>
        <dbReference type="Pfam" id="PF01037"/>
    </source>
</evidence>
<evidence type="ECO:0000256" key="2">
    <source>
        <dbReference type="ARBA" id="ARBA00023125"/>
    </source>
</evidence>
<dbReference type="Pfam" id="PF01037">
    <property type="entry name" value="AsnC_trans_reg"/>
    <property type="match status" value="1"/>
</dbReference>
<keyword evidence="7" id="KW-1185">Reference proteome</keyword>
<dbReference type="RefSeq" id="WP_154074849.1">
    <property type="nucleotide sequence ID" value="NZ_CP045929.1"/>
</dbReference>
<dbReference type="PANTHER" id="PTHR30154">
    <property type="entry name" value="LEUCINE-RESPONSIVE REGULATORY PROTEIN"/>
    <property type="match status" value="1"/>
</dbReference>
<dbReference type="Gene3D" id="3.30.70.920">
    <property type="match status" value="1"/>
</dbReference>
<keyword evidence="2" id="KW-0238">DNA-binding</keyword>
<dbReference type="GO" id="GO:0043200">
    <property type="term" value="P:response to amino acid"/>
    <property type="evidence" value="ECO:0007669"/>
    <property type="project" value="TreeGrafter"/>
</dbReference>
<dbReference type="AlphaFoldDB" id="A0A5Q3Q358"/>
<keyword evidence="3" id="KW-0804">Transcription</keyword>
<dbReference type="PANTHER" id="PTHR30154:SF34">
    <property type="entry name" value="TRANSCRIPTIONAL REGULATOR AZLB"/>
    <property type="match status" value="1"/>
</dbReference>
<dbReference type="GO" id="GO:0043565">
    <property type="term" value="F:sequence-specific DNA binding"/>
    <property type="evidence" value="ECO:0007669"/>
    <property type="project" value="InterPro"/>
</dbReference>
<dbReference type="Proteomes" id="UP000371041">
    <property type="component" value="Chromosome"/>
</dbReference>
<dbReference type="InterPro" id="IPR019888">
    <property type="entry name" value="Tscrpt_reg_AsnC-like"/>
</dbReference>
<dbReference type="KEGG" id="sace:GIY23_00400"/>
<reference evidence="7" key="1">
    <citation type="submission" date="2019-11" db="EMBL/GenBank/DDBJ databases">
        <title>The complete genome sequence of Saccharopolyspora sp. E2A.</title>
        <authorList>
            <person name="Zhang G."/>
        </authorList>
    </citation>
    <scope>NUCLEOTIDE SEQUENCE [LARGE SCALE GENOMIC DNA]</scope>
    <source>
        <strain evidence="7">E2A</strain>
    </source>
</reference>
<dbReference type="InterPro" id="IPR036388">
    <property type="entry name" value="WH-like_DNA-bd_sf"/>
</dbReference>
<feature type="domain" description="Transcription regulator AsnC/Lrp ligand binding" evidence="4">
    <location>
        <begin position="70"/>
        <end position="139"/>
    </location>
</feature>
<evidence type="ECO:0000256" key="1">
    <source>
        <dbReference type="ARBA" id="ARBA00023015"/>
    </source>
</evidence>
<dbReference type="GO" id="GO:0005829">
    <property type="term" value="C:cytosol"/>
    <property type="evidence" value="ECO:0007669"/>
    <property type="project" value="TreeGrafter"/>
</dbReference>
<dbReference type="SMART" id="SM00344">
    <property type="entry name" value="HTH_ASNC"/>
    <property type="match status" value="1"/>
</dbReference>
<dbReference type="EMBL" id="CP045929">
    <property type="protein sequence ID" value="QGK68240.1"/>
    <property type="molecule type" value="Genomic_DNA"/>
</dbReference>
<dbReference type="InterPro" id="IPR011008">
    <property type="entry name" value="Dimeric_a/b-barrel"/>
</dbReference>
<protein>
    <submittedName>
        <fullName evidence="6">AsnC family transcriptional regulator</fullName>
    </submittedName>
</protein>
<feature type="domain" description="HTH asnC-type" evidence="5">
    <location>
        <begin position="5"/>
        <end position="46"/>
    </location>
</feature>
<dbReference type="InterPro" id="IPR019887">
    <property type="entry name" value="Tscrpt_reg_AsnC/Lrp_C"/>
</dbReference>